<feature type="region of interest" description="Disordered" evidence="1">
    <location>
        <begin position="26"/>
        <end position="49"/>
    </location>
</feature>
<evidence type="ECO:0000313" key="3">
    <source>
        <dbReference type="EMBL" id="MEM0543143.1"/>
    </source>
</evidence>
<organism evidence="3 4">
    <name type="scientific">Flavobacterium aureirubrum</name>
    <dbReference type="NCBI Taxonomy" id="3133147"/>
    <lineage>
        <taxon>Bacteria</taxon>
        <taxon>Pseudomonadati</taxon>
        <taxon>Bacteroidota</taxon>
        <taxon>Flavobacteriia</taxon>
        <taxon>Flavobacteriales</taxon>
        <taxon>Flavobacteriaceae</taxon>
        <taxon>Flavobacterium</taxon>
    </lineage>
</organism>
<comment type="caution">
    <text evidence="3">The sequence shown here is derived from an EMBL/GenBank/DDBJ whole genome shotgun (WGS) entry which is preliminary data.</text>
</comment>
<evidence type="ECO:0000256" key="1">
    <source>
        <dbReference type="SAM" id="MobiDB-lite"/>
    </source>
</evidence>
<proteinExistence type="predicted"/>
<feature type="compositionally biased region" description="Pro residues" evidence="1">
    <location>
        <begin position="40"/>
        <end position="49"/>
    </location>
</feature>
<feature type="signal peptide" evidence="2">
    <location>
        <begin position="1"/>
        <end position="18"/>
    </location>
</feature>
<dbReference type="RefSeq" id="WP_342696341.1">
    <property type="nucleotide sequence ID" value="NZ_JBCGDO010000014.1"/>
</dbReference>
<sequence>MKKLILFSFFILSSIATSSCTVDDAPIQVQGTGGQGGGLTPPPPPPPKP</sequence>
<evidence type="ECO:0000256" key="2">
    <source>
        <dbReference type="SAM" id="SignalP"/>
    </source>
</evidence>
<name>A0ABU9N948_9FLAO</name>
<dbReference type="Proteomes" id="UP001460072">
    <property type="component" value="Unassembled WGS sequence"/>
</dbReference>
<accession>A0ABU9N948</accession>
<feature type="chain" id="PRO_5046513352" evidence="2">
    <location>
        <begin position="19"/>
        <end position="49"/>
    </location>
</feature>
<dbReference type="EMBL" id="JBCGDO010000014">
    <property type="protein sequence ID" value="MEM0543143.1"/>
    <property type="molecule type" value="Genomic_DNA"/>
</dbReference>
<evidence type="ECO:0000313" key="4">
    <source>
        <dbReference type="Proteomes" id="UP001460072"/>
    </source>
</evidence>
<reference evidence="3 4" key="1">
    <citation type="submission" date="2024-03" db="EMBL/GenBank/DDBJ databases">
        <title>Two novel species of the genus Flavobacterium exhibiting potentially degradation of complex polysaccharides.</title>
        <authorList>
            <person name="Lian X."/>
        </authorList>
    </citation>
    <scope>NUCLEOTIDE SEQUENCE [LARGE SCALE GENOMIC DNA]</scope>
    <source>
        <strain evidence="4">j3</strain>
    </source>
</reference>
<keyword evidence="4" id="KW-1185">Reference proteome</keyword>
<gene>
    <name evidence="3" type="ORF">WFZ85_10995</name>
</gene>
<protein>
    <submittedName>
        <fullName evidence="3">Uncharacterized protein</fullName>
    </submittedName>
</protein>
<dbReference type="PROSITE" id="PS51257">
    <property type="entry name" value="PROKAR_LIPOPROTEIN"/>
    <property type="match status" value="1"/>
</dbReference>
<keyword evidence="2" id="KW-0732">Signal</keyword>